<keyword evidence="7" id="KW-1185">Reference proteome</keyword>
<keyword evidence="1" id="KW-0040">ANK repeat</keyword>
<dbReference type="SUPFAM" id="SSF46565">
    <property type="entry name" value="Chaperone J-domain"/>
    <property type="match status" value="1"/>
</dbReference>
<comment type="caution">
    <text evidence="6">The sequence shown here is derived from an EMBL/GenBank/DDBJ whole genome shotgun (WGS) entry which is preliminary data.</text>
</comment>
<dbReference type="SUPFAM" id="SSF48452">
    <property type="entry name" value="TPR-like"/>
    <property type="match status" value="1"/>
</dbReference>
<dbReference type="Gene3D" id="1.10.287.110">
    <property type="entry name" value="DnaJ domain"/>
    <property type="match status" value="1"/>
</dbReference>
<evidence type="ECO:0000313" key="7">
    <source>
        <dbReference type="Proteomes" id="UP001515480"/>
    </source>
</evidence>
<evidence type="ECO:0000256" key="3">
    <source>
        <dbReference type="SAM" id="Coils"/>
    </source>
</evidence>
<dbReference type="InterPro" id="IPR036869">
    <property type="entry name" value="J_dom_sf"/>
</dbReference>
<dbReference type="InterPro" id="IPR052758">
    <property type="entry name" value="SRC_co-chaperone"/>
</dbReference>
<dbReference type="SUPFAM" id="SSF48403">
    <property type="entry name" value="Ankyrin repeat"/>
    <property type="match status" value="1"/>
</dbReference>
<dbReference type="Pfam" id="PF00226">
    <property type="entry name" value="DnaJ"/>
    <property type="match status" value="1"/>
</dbReference>
<dbReference type="InterPro" id="IPR019734">
    <property type="entry name" value="TPR_rpt"/>
</dbReference>
<dbReference type="InterPro" id="IPR011990">
    <property type="entry name" value="TPR-like_helical_dom_sf"/>
</dbReference>
<reference evidence="6 7" key="1">
    <citation type="journal article" date="2024" name="Science">
        <title>Giant polyketide synthase enzymes in the biosynthesis of giant marine polyether toxins.</title>
        <authorList>
            <person name="Fallon T.R."/>
            <person name="Shende V.V."/>
            <person name="Wierzbicki I.H."/>
            <person name="Pendleton A.L."/>
            <person name="Watervoot N.F."/>
            <person name="Auber R.P."/>
            <person name="Gonzalez D.J."/>
            <person name="Wisecaver J.H."/>
            <person name="Moore B.S."/>
        </authorList>
    </citation>
    <scope>NUCLEOTIDE SEQUENCE [LARGE SCALE GENOMIC DNA]</scope>
    <source>
        <strain evidence="6 7">12B1</strain>
    </source>
</reference>
<dbReference type="PRINTS" id="PR00625">
    <property type="entry name" value="JDOMAIN"/>
</dbReference>
<feature type="repeat" description="TPR" evidence="2">
    <location>
        <begin position="494"/>
        <end position="527"/>
    </location>
</feature>
<dbReference type="PROSITE" id="PS50005">
    <property type="entry name" value="TPR"/>
    <property type="match status" value="1"/>
</dbReference>
<dbReference type="InterPro" id="IPR036770">
    <property type="entry name" value="Ankyrin_rpt-contain_sf"/>
</dbReference>
<dbReference type="InterPro" id="IPR002110">
    <property type="entry name" value="Ankyrin_rpt"/>
</dbReference>
<keyword evidence="3" id="KW-0175">Coiled coil</keyword>
<organism evidence="6 7">
    <name type="scientific">Prymnesium parvum</name>
    <name type="common">Toxic golden alga</name>
    <dbReference type="NCBI Taxonomy" id="97485"/>
    <lineage>
        <taxon>Eukaryota</taxon>
        <taxon>Haptista</taxon>
        <taxon>Haptophyta</taxon>
        <taxon>Prymnesiophyceae</taxon>
        <taxon>Prymnesiales</taxon>
        <taxon>Prymnesiaceae</taxon>
        <taxon>Prymnesium</taxon>
    </lineage>
</organism>
<dbReference type="Pfam" id="PF13857">
    <property type="entry name" value="Ank_5"/>
    <property type="match status" value="1"/>
</dbReference>
<dbReference type="PANTHER" id="PTHR44200:SF1">
    <property type="entry name" value="DNAJ HOMOLOG SUBFAMILY C MEMBER 7"/>
    <property type="match status" value="1"/>
</dbReference>
<dbReference type="InterPro" id="IPR001623">
    <property type="entry name" value="DnaJ_domain"/>
</dbReference>
<feature type="coiled-coil region" evidence="3">
    <location>
        <begin position="13"/>
        <end position="93"/>
    </location>
</feature>
<dbReference type="SMART" id="SM00271">
    <property type="entry name" value="DnaJ"/>
    <property type="match status" value="1"/>
</dbReference>
<dbReference type="PROSITE" id="PS50088">
    <property type="entry name" value="ANK_REPEAT"/>
    <property type="match status" value="2"/>
</dbReference>
<name>A0AB34JK92_PRYPA</name>
<evidence type="ECO:0000259" key="5">
    <source>
        <dbReference type="PROSITE" id="PS50076"/>
    </source>
</evidence>
<sequence length="697" mass="75622">MPSFVNNRLMDVAAELEEYYDRSRQRAEQAHADALSRISQLEVQAMQHQLTSLRLEAQLHDATASRAQLEQQCQSLQDENARLREMAMNGEDKKDQLDRINELSRELIATRFQLARVVAGDSHGATPLSSPKPSAARLGAAPLDSRPQHTGAPSSRRRRDSLLRTDSTAPAAEPPPSHLWHRGVPALMRAVSSLDLQATNDILNPACFLVAPMTESGGSVREERTDDAADDVAAGAEGADEQIDLEHTLGTALHLLCTTDVPSAERDRLDVEGVDALEAAGRAGVYGESSIDSVCAIMEGLLLRGASPDFISASGETPLHAASRAALLAPAALLIENSASVDALDGQGRAPMHVAAEAGSSTLVRLLLRHGADASIRDAAGCTPLDLASKVASEVSHLLSAAATEVVATLRDPTLQLVNQAKRANALYRKGSFVEATASYLQALELAGAHADVCHPADRSTLHFNCARSALKESRYVLALEQATAALDGRADYANALMLQAECYMELLEFTEAAAAYTQLTRLEPDNRAWPECHSKAVSLADASPYDVLGVSLHAEGGEIKRGYHQQCLQWHPDKHTSSAEATRRANTMFKRITAAYETLSSESKRTEYDLSVHMKEIRRRASSEAAYGFGGGSFHGHDIFSDIHNENLSSNYYSAASAEFGKDYFPHDLYDDRPGSRRDARPPFYHRWSQADLNDD</sequence>
<dbReference type="SMART" id="SM00248">
    <property type="entry name" value="ANK"/>
    <property type="match status" value="2"/>
</dbReference>
<feature type="repeat" description="ANK" evidence="1">
    <location>
        <begin position="314"/>
        <end position="346"/>
    </location>
</feature>
<dbReference type="CDD" id="cd06257">
    <property type="entry name" value="DnaJ"/>
    <property type="match status" value="1"/>
</dbReference>
<dbReference type="EMBL" id="JBGBPQ010000007">
    <property type="protein sequence ID" value="KAL1521831.1"/>
    <property type="molecule type" value="Genomic_DNA"/>
</dbReference>
<evidence type="ECO:0000256" key="2">
    <source>
        <dbReference type="PROSITE-ProRule" id="PRU00339"/>
    </source>
</evidence>
<feature type="domain" description="J" evidence="5">
    <location>
        <begin position="544"/>
        <end position="613"/>
    </location>
</feature>
<accession>A0AB34JK92</accession>
<proteinExistence type="predicted"/>
<protein>
    <recommendedName>
        <fullName evidence="5">J domain-containing protein</fullName>
    </recommendedName>
</protein>
<dbReference type="PANTHER" id="PTHR44200">
    <property type="entry name" value="DNAJ HOMOLOG SUBFAMILY C MEMBER 7"/>
    <property type="match status" value="1"/>
</dbReference>
<evidence type="ECO:0000256" key="4">
    <source>
        <dbReference type="SAM" id="MobiDB-lite"/>
    </source>
</evidence>
<dbReference type="Gene3D" id="1.25.40.10">
    <property type="entry name" value="Tetratricopeptide repeat domain"/>
    <property type="match status" value="1"/>
</dbReference>
<dbReference type="Gene3D" id="1.25.40.20">
    <property type="entry name" value="Ankyrin repeat-containing domain"/>
    <property type="match status" value="1"/>
</dbReference>
<gene>
    <name evidence="6" type="ORF">AB1Y20_021482</name>
</gene>
<keyword evidence="2" id="KW-0802">TPR repeat</keyword>
<dbReference type="Proteomes" id="UP001515480">
    <property type="component" value="Unassembled WGS sequence"/>
</dbReference>
<evidence type="ECO:0000313" key="6">
    <source>
        <dbReference type="EMBL" id="KAL1521831.1"/>
    </source>
</evidence>
<dbReference type="AlphaFoldDB" id="A0AB34JK92"/>
<evidence type="ECO:0000256" key="1">
    <source>
        <dbReference type="PROSITE-ProRule" id="PRU00023"/>
    </source>
</evidence>
<feature type="region of interest" description="Disordered" evidence="4">
    <location>
        <begin position="122"/>
        <end position="180"/>
    </location>
</feature>
<dbReference type="SMART" id="SM00028">
    <property type="entry name" value="TPR"/>
    <property type="match status" value="2"/>
</dbReference>
<dbReference type="PROSITE" id="PS50297">
    <property type="entry name" value="ANK_REP_REGION"/>
    <property type="match status" value="2"/>
</dbReference>
<dbReference type="PROSITE" id="PS50076">
    <property type="entry name" value="DNAJ_2"/>
    <property type="match status" value="1"/>
</dbReference>
<feature type="repeat" description="ANK" evidence="1">
    <location>
        <begin position="347"/>
        <end position="379"/>
    </location>
</feature>